<reference evidence="2 3" key="1">
    <citation type="journal article" date="2020" name="ISME J.">
        <title>Uncovering the hidden diversity of litter-decomposition mechanisms in mushroom-forming fungi.</title>
        <authorList>
            <person name="Floudas D."/>
            <person name="Bentzer J."/>
            <person name="Ahren D."/>
            <person name="Johansson T."/>
            <person name="Persson P."/>
            <person name="Tunlid A."/>
        </authorList>
    </citation>
    <scope>NUCLEOTIDE SEQUENCE [LARGE SCALE GENOMIC DNA]</scope>
    <source>
        <strain evidence="2 3">CBS 175.51</strain>
    </source>
</reference>
<feature type="region of interest" description="Disordered" evidence="1">
    <location>
        <begin position="1"/>
        <end position="48"/>
    </location>
</feature>
<dbReference type="AlphaFoldDB" id="A0A8H5BU19"/>
<keyword evidence="3" id="KW-1185">Reference proteome</keyword>
<dbReference type="Proteomes" id="UP000541558">
    <property type="component" value="Unassembled WGS sequence"/>
</dbReference>
<protein>
    <submittedName>
        <fullName evidence="2">Uncharacterized protein</fullName>
    </submittedName>
</protein>
<feature type="region of interest" description="Disordered" evidence="1">
    <location>
        <begin position="139"/>
        <end position="177"/>
    </location>
</feature>
<feature type="compositionally biased region" description="Low complexity" evidence="1">
    <location>
        <begin position="167"/>
        <end position="176"/>
    </location>
</feature>
<accession>A0A8H5BU19</accession>
<dbReference type="EMBL" id="JAACJK010000127">
    <property type="protein sequence ID" value="KAF5328553.1"/>
    <property type="molecule type" value="Genomic_DNA"/>
</dbReference>
<gene>
    <name evidence="2" type="ORF">D9611_014840</name>
</gene>
<comment type="caution">
    <text evidence="2">The sequence shown here is derived from an EMBL/GenBank/DDBJ whole genome shotgun (WGS) entry which is preliminary data.</text>
</comment>
<organism evidence="2 3">
    <name type="scientific">Ephemerocybe angulata</name>
    <dbReference type="NCBI Taxonomy" id="980116"/>
    <lineage>
        <taxon>Eukaryota</taxon>
        <taxon>Fungi</taxon>
        <taxon>Dikarya</taxon>
        <taxon>Basidiomycota</taxon>
        <taxon>Agaricomycotina</taxon>
        <taxon>Agaricomycetes</taxon>
        <taxon>Agaricomycetidae</taxon>
        <taxon>Agaricales</taxon>
        <taxon>Agaricineae</taxon>
        <taxon>Psathyrellaceae</taxon>
        <taxon>Ephemerocybe</taxon>
    </lineage>
</organism>
<evidence type="ECO:0000313" key="3">
    <source>
        <dbReference type="Proteomes" id="UP000541558"/>
    </source>
</evidence>
<feature type="compositionally biased region" description="Low complexity" evidence="1">
    <location>
        <begin position="20"/>
        <end position="33"/>
    </location>
</feature>
<evidence type="ECO:0000313" key="2">
    <source>
        <dbReference type="EMBL" id="KAF5328553.1"/>
    </source>
</evidence>
<evidence type="ECO:0000256" key="1">
    <source>
        <dbReference type="SAM" id="MobiDB-lite"/>
    </source>
</evidence>
<proteinExistence type="predicted"/>
<sequence length="244" mass="27381">MEGIERTNDQSQPTNKHPPHTNTTTTNNNDDCPPSFPRPGSPQTGSPTSANIFLACRRGWRRVFRRLWGLELSWAGRASGRVLLLLRRRRVPVRVHPECEYERERDDYGDGCDYERGCEYEDGHRYDDDSEYDWECECDHDHDPEHDPDPDPHHPPPKSLPLPPRSSPSSGSLSGSCSRARIRGWREEVKFDLGIWRGCVGDGEEAERAEWAAYVGAAGAGGGCSCCWRGASAGGVWEKGWEGD</sequence>
<name>A0A8H5BU19_9AGAR</name>
<feature type="compositionally biased region" description="Basic and acidic residues" evidence="1">
    <location>
        <begin position="139"/>
        <end position="154"/>
    </location>
</feature>
<feature type="compositionally biased region" description="Pro residues" evidence="1">
    <location>
        <begin position="157"/>
        <end position="166"/>
    </location>
</feature>